<sequence length="55" mass="6830">MIRIDDLVGEEQFYSVSGLIEFEIFYNRITHSVKYYNHSLMSYYDYLERTTFKRF</sequence>
<accession>A0A919XYX4</accession>
<dbReference type="AlphaFoldDB" id="A0A919XYX4"/>
<proteinExistence type="predicted"/>
<evidence type="ECO:0000313" key="1">
    <source>
        <dbReference type="EMBL" id="GIO41567.1"/>
    </source>
</evidence>
<gene>
    <name evidence="1" type="ORF">J41TS4_13250</name>
</gene>
<dbReference type="Proteomes" id="UP000678895">
    <property type="component" value="Unassembled WGS sequence"/>
</dbReference>
<organism evidence="1 2">
    <name type="scientific">Paenibacillus apis</name>
    <dbReference type="NCBI Taxonomy" id="1792174"/>
    <lineage>
        <taxon>Bacteria</taxon>
        <taxon>Bacillati</taxon>
        <taxon>Bacillota</taxon>
        <taxon>Bacilli</taxon>
        <taxon>Bacillales</taxon>
        <taxon>Paenibacillaceae</taxon>
        <taxon>Paenibacillus</taxon>
    </lineage>
</organism>
<dbReference type="EMBL" id="BORS01000004">
    <property type="protein sequence ID" value="GIO41567.1"/>
    <property type="molecule type" value="Genomic_DNA"/>
</dbReference>
<comment type="caution">
    <text evidence="1">The sequence shown here is derived from an EMBL/GenBank/DDBJ whole genome shotgun (WGS) entry which is preliminary data.</text>
</comment>
<protein>
    <submittedName>
        <fullName evidence="1">Uncharacterized protein</fullName>
    </submittedName>
</protein>
<name>A0A919XYX4_9BACL</name>
<reference evidence="1" key="1">
    <citation type="submission" date="2021-03" db="EMBL/GenBank/DDBJ databases">
        <title>Antimicrobial resistance genes in bacteria isolated from Japanese honey, and their potential for conferring macrolide and lincosamide resistance in the American foulbrood pathogen Paenibacillus larvae.</title>
        <authorList>
            <person name="Okamoto M."/>
            <person name="Kumagai M."/>
            <person name="Kanamori H."/>
            <person name="Takamatsu D."/>
        </authorList>
    </citation>
    <scope>NUCLEOTIDE SEQUENCE</scope>
    <source>
        <strain evidence="1">J41TS4</strain>
    </source>
</reference>
<evidence type="ECO:0000313" key="2">
    <source>
        <dbReference type="Proteomes" id="UP000678895"/>
    </source>
</evidence>
<keyword evidence="2" id="KW-1185">Reference proteome</keyword>